<keyword evidence="3" id="KW-1185">Reference proteome</keyword>
<evidence type="ECO:0000256" key="1">
    <source>
        <dbReference type="SAM" id="Phobius"/>
    </source>
</evidence>
<dbReference type="EMBL" id="FTOR01000006">
    <property type="protein sequence ID" value="SIT25016.1"/>
    <property type="molecule type" value="Genomic_DNA"/>
</dbReference>
<evidence type="ECO:0000313" key="3">
    <source>
        <dbReference type="Proteomes" id="UP000186917"/>
    </source>
</evidence>
<proteinExistence type="predicted"/>
<protein>
    <submittedName>
        <fullName evidence="2">Uncharacterized protein</fullName>
    </submittedName>
</protein>
<evidence type="ECO:0000313" key="2">
    <source>
        <dbReference type="EMBL" id="SIT25016.1"/>
    </source>
</evidence>
<dbReference type="AlphaFoldDB" id="A0A1N7QQE0"/>
<organism evidence="2 3">
    <name type="scientific">Filimonas lacunae</name>
    <dbReference type="NCBI Taxonomy" id="477680"/>
    <lineage>
        <taxon>Bacteria</taxon>
        <taxon>Pseudomonadati</taxon>
        <taxon>Bacteroidota</taxon>
        <taxon>Chitinophagia</taxon>
        <taxon>Chitinophagales</taxon>
        <taxon>Chitinophagaceae</taxon>
        <taxon>Filimonas</taxon>
    </lineage>
</organism>
<gene>
    <name evidence="2" type="ORF">SAMN05421788_106225</name>
</gene>
<name>A0A1N7QQE0_9BACT</name>
<feature type="transmembrane region" description="Helical" evidence="1">
    <location>
        <begin position="5"/>
        <end position="25"/>
    </location>
</feature>
<reference evidence="3" key="1">
    <citation type="submission" date="2017-01" db="EMBL/GenBank/DDBJ databases">
        <authorList>
            <person name="Varghese N."/>
            <person name="Submissions S."/>
        </authorList>
    </citation>
    <scope>NUCLEOTIDE SEQUENCE [LARGE SCALE GENOMIC DNA]</scope>
    <source>
        <strain evidence="3">DSM 21054</strain>
    </source>
</reference>
<feature type="transmembrane region" description="Helical" evidence="1">
    <location>
        <begin position="98"/>
        <end position="118"/>
    </location>
</feature>
<accession>A0A1N7QQE0</accession>
<keyword evidence="1" id="KW-1133">Transmembrane helix</keyword>
<dbReference type="Proteomes" id="UP000186917">
    <property type="component" value="Unassembled WGS sequence"/>
</dbReference>
<feature type="transmembrane region" description="Helical" evidence="1">
    <location>
        <begin position="31"/>
        <end position="64"/>
    </location>
</feature>
<keyword evidence="1" id="KW-0812">Transmembrane</keyword>
<dbReference type="STRING" id="477680.SAMN05421788_106225"/>
<keyword evidence="1" id="KW-0472">Membrane</keyword>
<feature type="transmembrane region" description="Helical" evidence="1">
    <location>
        <begin position="71"/>
        <end position="92"/>
    </location>
</feature>
<sequence length="122" mass="14246">MLVRFLKILLAVLSAMCWVVLIYWPQEAGRIMFAFWTALYFFPFFFIVLALITVVLRIGCLVLVRSFFHHSIAMLVNVMLLVAVAIFSWRMPVPVEEITLFAFCVNALSFTFSIFTYYRLQT</sequence>